<gene>
    <name evidence="1" type="ORF">CWM47_01450</name>
</gene>
<evidence type="ECO:0000313" key="2">
    <source>
        <dbReference type="Proteomes" id="UP000232883"/>
    </source>
</evidence>
<dbReference type="Gene3D" id="3.40.390.10">
    <property type="entry name" value="Collagenase (Catalytic Domain)"/>
    <property type="match status" value="1"/>
</dbReference>
<dbReference type="InterPro" id="IPR042252">
    <property type="entry name" value="MtfA_N"/>
</dbReference>
<sequence>MVLFVSITLLVAGWFGWQYMSQKRTPVEPLLATYPQLLQEHVSYYKALSDDRKTVFEDRVSRFLATTTVEGVGTTINDVDKILVASSAIIPIFGFDDWYYPLTNVLLYEDRFNADYQTTGDDRNILGMVGEGGALQSTMVLSKPALYEGFANDTSKENTGIHEFVHLLDKTDGATDGIPENLLEKEHVKPWVQLIHKSIGEIKANQSDINPYGITNEAEFFAVVSEYFFKRPDLLEKNHPELFARLEEIFRQNPAEMDKSVDSSAPETGS</sequence>
<dbReference type="OrthoDB" id="9786424at2"/>
<proteinExistence type="predicted"/>
<dbReference type="CDD" id="cd20169">
    <property type="entry name" value="Peptidase_M90_mtfA"/>
    <property type="match status" value="1"/>
</dbReference>
<dbReference type="GO" id="GO:0008237">
    <property type="term" value="F:metallopeptidase activity"/>
    <property type="evidence" value="ECO:0007669"/>
    <property type="project" value="InterPro"/>
</dbReference>
<dbReference type="AlphaFoldDB" id="A0A2K8YSN8"/>
<reference evidence="1 2" key="1">
    <citation type="submission" date="2017-11" db="EMBL/GenBank/DDBJ databases">
        <title>Taxonomic description and genome sequences of Spirosoma HA7 sp. nov., isolated from pollen microhabitat of Corylus avellana.</title>
        <authorList>
            <person name="Ambika Manirajan B."/>
            <person name="Suarez C."/>
            <person name="Ratering S."/>
            <person name="Geissler-Plaum R."/>
            <person name="Cardinale M."/>
            <person name="Sylvia S."/>
        </authorList>
    </citation>
    <scope>NUCLEOTIDE SEQUENCE [LARGE SCALE GENOMIC DNA]</scope>
    <source>
        <strain evidence="1 2">HA7</strain>
    </source>
</reference>
<accession>A0A2K8YSN8</accession>
<dbReference type="PANTHER" id="PTHR30164:SF2">
    <property type="entry name" value="PROTEIN MTFA"/>
    <property type="match status" value="1"/>
</dbReference>
<dbReference type="PANTHER" id="PTHR30164">
    <property type="entry name" value="MTFA PEPTIDASE"/>
    <property type="match status" value="1"/>
</dbReference>
<dbReference type="InterPro" id="IPR024079">
    <property type="entry name" value="MetalloPept_cat_dom_sf"/>
</dbReference>
<organism evidence="1 2">
    <name type="scientific">Spirosoma pollinicola</name>
    <dbReference type="NCBI Taxonomy" id="2057025"/>
    <lineage>
        <taxon>Bacteria</taxon>
        <taxon>Pseudomonadati</taxon>
        <taxon>Bacteroidota</taxon>
        <taxon>Cytophagia</taxon>
        <taxon>Cytophagales</taxon>
        <taxon>Cytophagaceae</taxon>
        <taxon>Spirosoma</taxon>
    </lineage>
</organism>
<dbReference type="Pfam" id="PF06167">
    <property type="entry name" value="Peptidase_M90"/>
    <property type="match status" value="1"/>
</dbReference>
<dbReference type="InterPro" id="IPR010384">
    <property type="entry name" value="MtfA_fam"/>
</dbReference>
<dbReference type="SUPFAM" id="SSF55486">
    <property type="entry name" value="Metalloproteases ('zincins'), catalytic domain"/>
    <property type="match status" value="1"/>
</dbReference>
<keyword evidence="2" id="KW-1185">Reference proteome</keyword>
<protein>
    <submittedName>
        <fullName evidence="1">Peptidase</fullName>
    </submittedName>
</protein>
<evidence type="ECO:0000313" key="1">
    <source>
        <dbReference type="EMBL" id="AUD00599.1"/>
    </source>
</evidence>
<dbReference type="GO" id="GO:0004177">
    <property type="term" value="F:aminopeptidase activity"/>
    <property type="evidence" value="ECO:0007669"/>
    <property type="project" value="TreeGrafter"/>
</dbReference>
<dbReference type="Proteomes" id="UP000232883">
    <property type="component" value="Chromosome"/>
</dbReference>
<dbReference type="Gene3D" id="1.10.472.150">
    <property type="entry name" value="Glucose-regulated metallo-peptidase M90, N-terminal domain"/>
    <property type="match status" value="1"/>
</dbReference>
<name>A0A2K8YSN8_9BACT</name>
<dbReference type="EMBL" id="CP025096">
    <property type="protein sequence ID" value="AUD00599.1"/>
    <property type="molecule type" value="Genomic_DNA"/>
</dbReference>
<dbReference type="RefSeq" id="WP_100986024.1">
    <property type="nucleotide sequence ID" value="NZ_CP025096.1"/>
</dbReference>
<dbReference type="KEGG" id="spir:CWM47_01450"/>
<dbReference type="GO" id="GO:0005829">
    <property type="term" value="C:cytosol"/>
    <property type="evidence" value="ECO:0007669"/>
    <property type="project" value="TreeGrafter"/>
</dbReference>